<organism evidence="7 8">
    <name type="scientific">Nocardioides jejuensis</name>
    <dbReference type="NCBI Taxonomy" id="2502782"/>
    <lineage>
        <taxon>Bacteria</taxon>
        <taxon>Bacillati</taxon>
        <taxon>Actinomycetota</taxon>
        <taxon>Actinomycetes</taxon>
        <taxon>Propionibacteriales</taxon>
        <taxon>Nocardioidaceae</taxon>
        <taxon>Nocardioides</taxon>
    </lineage>
</organism>
<evidence type="ECO:0000256" key="4">
    <source>
        <dbReference type="ARBA" id="ARBA00022723"/>
    </source>
</evidence>
<evidence type="ECO:0000256" key="6">
    <source>
        <dbReference type="RuleBase" id="RU004466"/>
    </source>
</evidence>
<dbReference type="OrthoDB" id="4497239at2"/>
<dbReference type="PANTHER" id="PTHR12001:SF69">
    <property type="entry name" value="ALL TRANS-POLYPRENYL-DIPHOSPHATE SYNTHASE PDSS1"/>
    <property type="match status" value="1"/>
</dbReference>
<proteinExistence type="inferred from homology"/>
<dbReference type="SUPFAM" id="SSF48576">
    <property type="entry name" value="Terpenoid synthases"/>
    <property type="match status" value="1"/>
</dbReference>
<dbReference type="InterPro" id="IPR000092">
    <property type="entry name" value="Polyprenyl_synt"/>
</dbReference>
<dbReference type="Pfam" id="PF00348">
    <property type="entry name" value="polyprenyl_synt"/>
    <property type="match status" value="1"/>
</dbReference>
<dbReference type="SFLD" id="SFLDS00005">
    <property type="entry name" value="Isoprenoid_Synthase_Type_I"/>
    <property type="match status" value="1"/>
</dbReference>
<evidence type="ECO:0000313" key="8">
    <source>
        <dbReference type="Proteomes" id="UP000295453"/>
    </source>
</evidence>
<dbReference type="RefSeq" id="WP_131585346.1">
    <property type="nucleotide sequence ID" value="NZ_SJZJ01000030.1"/>
</dbReference>
<evidence type="ECO:0000256" key="2">
    <source>
        <dbReference type="ARBA" id="ARBA00006706"/>
    </source>
</evidence>
<dbReference type="SFLD" id="SFLDG01017">
    <property type="entry name" value="Polyprenyl_Transferase_Like"/>
    <property type="match status" value="1"/>
</dbReference>
<reference evidence="7 8" key="1">
    <citation type="submission" date="2019-03" db="EMBL/GenBank/DDBJ databases">
        <authorList>
            <person name="Kim M.K.M."/>
        </authorList>
    </citation>
    <scope>NUCLEOTIDE SEQUENCE [LARGE SCALE GENOMIC DNA]</scope>
    <source>
        <strain evidence="7 8">18JY15-6</strain>
    </source>
</reference>
<evidence type="ECO:0000256" key="5">
    <source>
        <dbReference type="ARBA" id="ARBA00022842"/>
    </source>
</evidence>
<dbReference type="GO" id="GO:0008299">
    <property type="term" value="P:isoprenoid biosynthetic process"/>
    <property type="evidence" value="ECO:0007669"/>
    <property type="project" value="InterPro"/>
</dbReference>
<sequence>MSTTSSGPALALPVLDEALAARLKARLVEVEEALAGHITSEADFVTEAARHLMDAGGKRFRPLLVLLAAETGPNAGSPEVIDAACVVELTHLASLYHDDVMDEAALRRGADSANARWDNHVAILTGDWLFSKSSELTAALGPDAVKIQAHTFSRLVEGQILETVPPASEDVALEHHLRVVAGKTGSLIATSALYGARFAGAPAEVEEALAAYGEIVGAAFQISDDILDIASETEESGKTPGTDLREGVPTLPVLLVRRAGRPEDARLVELLDSSLESDADLAEALVLLRAHPAMAEARAYVIARAQEAKDLLKVLAEGPVRDALEAFADVVATRTA</sequence>
<dbReference type="EMBL" id="SJZJ01000030">
    <property type="protein sequence ID" value="TCJ21740.1"/>
    <property type="molecule type" value="Genomic_DNA"/>
</dbReference>
<keyword evidence="8" id="KW-1185">Reference proteome</keyword>
<keyword evidence="5" id="KW-0460">Magnesium</keyword>
<keyword evidence="3 6" id="KW-0808">Transferase</keyword>
<dbReference type="InterPro" id="IPR008949">
    <property type="entry name" value="Isoprenoid_synthase_dom_sf"/>
</dbReference>
<evidence type="ECO:0000256" key="1">
    <source>
        <dbReference type="ARBA" id="ARBA00001946"/>
    </source>
</evidence>
<dbReference type="AlphaFoldDB" id="A0A4R1BUX2"/>
<dbReference type="InterPro" id="IPR033749">
    <property type="entry name" value="Polyprenyl_synt_CS"/>
</dbReference>
<evidence type="ECO:0000313" key="7">
    <source>
        <dbReference type="EMBL" id="TCJ21740.1"/>
    </source>
</evidence>
<dbReference type="GO" id="GO:0046872">
    <property type="term" value="F:metal ion binding"/>
    <property type="evidence" value="ECO:0007669"/>
    <property type="project" value="UniProtKB-KW"/>
</dbReference>
<accession>A0A4R1BUX2</accession>
<comment type="similarity">
    <text evidence="2 6">Belongs to the FPP/GGPP synthase family.</text>
</comment>
<dbReference type="CDD" id="cd00685">
    <property type="entry name" value="Trans_IPPS_HT"/>
    <property type="match status" value="1"/>
</dbReference>
<dbReference type="GO" id="GO:0004659">
    <property type="term" value="F:prenyltransferase activity"/>
    <property type="evidence" value="ECO:0007669"/>
    <property type="project" value="InterPro"/>
</dbReference>
<name>A0A4R1BUX2_9ACTN</name>
<gene>
    <name evidence="7" type="ORF">EPD65_14450</name>
</gene>
<dbReference type="Gene3D" id="1.10.600.10">
    <property type="entry name" value="Farnesyl Diphosphate Synthase"/>
    <property type="match status" value="1"/>
</dbReference>
<comment type="caution">
    <text evidence="7">The sequence shown here is derived from an EMBL/GenBank/DDBJ whole genome shotgun (WGS) entry which is preliminary data.</text>
</comment>
<dbReference type="PANTHER" id="PTHR12001">
    <property type="entry name" value="GERANYLGERANYL PYROPHOSPHATE SYNTHASE"/>
    <property type="match status" value="1"/>
</dbReference>
<evidence type="ECO:0000256" key="3">
    <source>
        <dbReference type="ARBA" id="ARBA00022679"/>
    </source>
</evidence>
<protein>
    <submittedName>
        <fullName evidence="7">Polyprenyl synthetase family protein</fullName>
    </submittedName>
</protein>
<keyword evidence="4" id="KW-0479">Metal-binding</keyword>
<comment type="cofactor">
    <cofactor evidence="1">
        <name>Mg(2+)</name>
        <dbReference type="ChEBI" id="CHEBI:18420"/>
    </cofactor>
</comment>
<dbReference type="PROSITE" id="PS00444">
    <property type="entry name" value="POLYPRENYL_SYNTHASE_2"/>
    <property type="match status" value="1"/>
</dbReference>
<dbReference type="Proteomes" id="UP000295453">
    <property type="component" value="Unassembled WGS sequence"/>
</dbReference>